<keyword evidence="2" id="KW-1185">Reference proteome</keyword>
<name>C5B6F9_METEA</name>
<dbReference type="HOGENOM" id="CLU_926909_0_0_5"/>
<proteinExistence type="predicted"/>
<keyword evidence="1" id="KW-0614">Plasmid</keyword>
<dbReference type="EMBL" id="CP001511">
    <property type="protein sequence ID" value="ACS44041.1"/>
    <property type="molecule type" value="Genomic_DNA"/>
</dbReference>
<dbReference type="RefSeq" id="WP_003595951.1">
    <property type="nucleotide sequence ID" value="NC_012811.1"/>
</dbReference>
<dbReference type="KEGG" id="mea:Mex_2p1300"/>
<organism evidence="1 2">
    <name type="scientific">Methylorubrum extorquens (strain ATCC 14718 / DSM 1338 / JCM 2805 / NCIMB 9133 / AM1)</name>
    <name type="common">Methylobacterium extorquens</name>
    <dbReference type="NCBI Taxonomy" id="272630"/>
    <lineage>
        <taxon>Bacteria</taxon>
        <taxon>Pseudomonadati</taxon>
        <taxon>Pseudomonadota</taxon>
        <taxon>Alphaproteobacteria</taxon>
        <taxon>Hyphomicrobiales</taxon>
        <taxon>Methylobacteriaceae</taxon>
        <taxon>Methylorubrum</taxon>
    </lineage>
</organism>
<evidence type="ECO:0000313" key="2">
    <source>
        <dbReference type="Proteomes" id="UP000009081"/>
    </source>
</evidence>
<accession>C5B6F9</accession>
<geneLocation type="plasmid" evidence="1 2">
    <name>megaplasmid</name>
</geneLocation>
<protein>
    <submittedName>
        <fullName evidence="1">Uncharacterized protein</fullName>
    </submittedName>
</protein>
<dbReference type="Proteomes" id="UP000009081">
    <property type="component" value="Plasmid megaplasmid"/>
</dbReference>
<dbReference type="AlphaFoldDB" id="C5B6F9"/>
<reference evidence="1 2" key="1">
    <citation type="journal article" date="2009" name="PLoS ONE">
        <title>Methylobacterium genome sequences: a reference blueprint to investigate microbial metabolism of C1 compounds from natural and industrial sources.</title>
        <authorList>
            <person name="Vuilleumier S."/>
            <person name="Chistoserdova L."/>
            <person name="Lee M.-C."/>
            <person name="Bringel F."/>
            <person name="Lajus A."/>
            <person name="Zhou Y."/>
            <person name="Gourion B."/>
            <person name="Barbe V."/>
            <person name="Chang J."/>
            <person name="Cruveiller S."/>
            <person name="Dossat C."/>
            <person name="Gillett W."/>
            <person name="Gruffaz C."/>
            <person name="Haugen E."/>
            <person name="Hourcade E."/>
            <person name="Levy R."/>
            <person name="Mangenot S."/>
            <person name="Muller E."/>
            <person name="Nadalig T."/>
            <person name="Pagni M."/>
            <person name="Penny C."/>
            <person name="Peyraud R."/>
            <person name="Robinson D.G."/>
            <person name="Roche D."/>
            <person name="Rouy Z."/>
            <person name="Saenampechek C."/>
            <person name="Salvignol G."/>
            <person name="Vallenet D."/>
            <person name="Wu Z."/>
            <person name="Marx C.J."/>
            <person name="Vorholt J.A."/>
            <person name="Olson M.V."/>
            <person name="Kaul R."/>
            <person name="Weissenbach J."/>
            <person name="Medigue C."/>
            <person name="Lidstrom M.E."/>
        </authorList>
    </citation>
    <scope>NUCLEOTIDE SEQUENCE [LARGE SCALE GENOMIC DNA]</scope>
    <source>
        <strain evidence="2">ATCC 14718 / DSM 1338 / JCM 2805 / NCIMB 9133 / AM1</strain>
    </source>
</reference>
<sequence>MSGVASRDLATEIGRMFQEDDASRAVAFIDALIAGGDYSDIERLRAANPGQGAHALRNLLSRRIDTAPLAGGGMSAIFAVTVFNRPGTFDPEAVARQIAEAWGPGLTSLAVDRSYRGLSGLPSSPESRMALARLAASSGPAAALAMLPRAKRKPKCPWDPNMIVCVATTERGRDEYETGSNILFDSIADHLATQWCDRARQGWAGSRCPVYVPELLGSAVEISRHRSILQRIGIVAARARGGLLDILRLQDGDLLLTSHHGGTERVAGAGILHEASILGAAVSGGAVPEIRHPLSVARSH</sequence>
<gene>
    <name evidence="1" type="ordered locus">MexAM1_META2p1300</name>
</gene>
<evidence type="ECO:0000313" key="1">
    <source>
        <dbReference type="EMBL" id="ACS44041.1"/>
    </source>
</evidence>